<evidence type="ECO:0000313" key="1">
    <source>
        <dbReference type="EMBL" id="KAG1765072.1"/>
    </source>
</evidence>
<dbReference type="Proteomes" id="UP000714275">
    <property type="component" value="Unassembled WGS sequence"/>
</dbReference>
<comment type="caution">
    <text evidence="1">The sequence shown here is derived from an EMBL/GenBank/DDBJ whole genome shotgun (WGS) entry which is preliminary data.</text>
</comment>
<reference evidence="1" key="1">
    <citation type="journal article" date="2020" name="New Phytol.">
        <title>Comparative genomics reveals dynamic genome evolution in host specialist ectomycorrhizal fungi.</title>
        <authorList>
            <person name="Lofgren L.A."/>
            <person name="Nguyen N.H."/>
            <person name="Vilgalys R."/>
            <person name="Ruytinx J."/>
            <person name="Liao H.L."/>
            <person name="Branco S."/>
            <person name="Kuo A."/>
            <person name="LaButti K."/>
            <person name="Lipzen A."/>
            <person name="Andreopoulos W."/>
            <person name="Pangilinan J."/>
            <person name="Riley R."/>
            <person name="Hundley H."/>
            <person name="Na H."/>
            <person name="Barry K."/>
            <person name="Grigoriev I.V."/>
            <person name="Stajich J.E."/>
            <person name="Kennedy P.G."/>
        </authorList>
    </citation>
    <scope>NUCLEOTIDE SEQUENCE</scope>
    <source>
        <strain evidence="1">DOB743</strain>
    </source>
</reference>
<gene>
    <name evidence="1" type="ORF">EV702DRAFT_1051139</name>
</gene>
<sequence length="654" mass="73353">MLPVTCVPPADSFCQYLQIIDYDFMPSALHFWMASTHNIPVSSVRGVFGVIADCLGIAVEGDVSTRSIGRVLQEADVAANVQMVDEMMKHEVNHTSKTQLQGWKDVLHDMCNMYNTCMAGEKAVVDPREVVSKVKGMLTDHAEDQKKLVCLFSDWKRTCEREVRALLWQTIEGVMVAAGGIEAWEALTAGEQHLRSSEALLQLKLTIGQEKFDGLTKSAKESVDFFIWAGVLHAQGPQCSAALGGSSSAQARALHVSQRGAAKALALAGTVFHHKDDKKGQQDSIRFFLEAHLGYFLPWPDTSNTRYHSNCDGACEWIMHEDLYVIYLGIVMDKKEARMHTNIEQNVFAAFHCNKTKQELVCFGAWGQCISHPYFHSVHNSSDNILNLRPLHNRLIAHVRTLIDNTELVFGADATYETATLDRRQFEQPEAFYAIQWIAQDTERYPYLCPLFTAFLKVALETLLRFCHEFAPDGTIAWLSPEKWELAQMNSTNDVNEDWDLHEDISGPNCTKILAEEGPHQQYCRDGEETKDCTVQRNCKKDQKKKECREAAAVKLAAVVPRLTQEDINKMHVTELDLQIRWHRQFDSQIPAAKDLEGKKAPEQRAILAAAAERLSNGEVGPNTDKAAMMQEIEGHDTTNVGALLGDSDEENDS</sequence>
<evidence type="ECO:0000313" key="2">
    <source>
        <dbReference type="Proteomes" id="UP000714275"/>
    </source>
</evidence>
<protein>
    <submittedName>
        <fullName evidence="1">Uncharacterized protein</fullName>
    </submittedName>
</protein>
<dbReference type="OrthoDB" id="3052721at2759"/>
<organism evidence="1 2">
    <name type="scientific">Suillus placidus</name>
    <dbReference type="NCBI Taxonomy" id="48579"/>
    <lineage>
        <taxon>Eukaryota</taxon>
        <taxon>Fungi</taxon>
        <taxon>Dikarya</taxon>
        <taxon>Basidiomycota</taxon>
        <taxon>Agaricomycotina</taxon>
        <taxon>Agaricomycetes</taxon>
        <taxon>Agaricomycetidae</taxon>
        <taxon>Boletales</taxon>
        <taxon>Suillineae</taxon>
        <taxon>Suillaceae</taxon>
        <taxon>Suillus</taxon>
    </lineage>
</organism>
<dbReference type="EMBL" id="JABBWD010000113">
    <property type="protein sequence ID" value="KAG1765072.1"/>
    <property type="molecule type" value="Genomic_DNA"/>
</dbReference>
<accession>A0A9P6ZGI5</accession>
<dbReference type="AlphaFoldDB" id="A0A9P6ZGI5"/>
<proteinExistence type="predicted"/>
<name>A0A9P6ZGI5_9AGAM</name>
<keyword evidence="2" id="KW-1185">Reference proteome</keyword>